<feature type="non-terminal residue" evidence="2">
    <location>
        <position position="1"/>
    </location>
</feature>
<dbReference type="AlphaFoldDB" id="A0A6A7AWX6"/>
<reference evidence="2" key="1">
    <citation type="submission" date="2020-01" db="EMBL/GenBank/DDBJ databases">
        <authorList>
            <consortium name="DOE Joint Genome Institute"/>
            <person name="Haridas S."/>
            <person name="Albert R."/>
            <person name="Binder M."/>
            <person name="Bloem J."/>
            <person name="Labutti K."/>
            <person name="Salamov A."/>
            <person name="Andreopoulos B."/>
            <person name="Baker S.E."/>
            <person name="Barry K."/>
            <person name="Bills G."/>
            <person name="Bluhm B.H."/>
            <person name="Cannon C."/>
            <person name="Castanera R."/>
            <person name="Culley D.E."/>
            <person name="Daum C."/>
            <person name="Ezra D."/>
            <person name="Gonzalez J.B."/>
            <person name="Henrissat B."/>
            <person name="Kuo A."/>
            <person name="Liang C."/>
            <person name="Lipzen A."/>
            <person name="Lutzoni F."/>
            <person name="Magnuson J."/>
            <person name="Mondo S."/>
            <person name="Nolan M."/>
            <person name="Ohm R."/>
            <person name="Pangilinan J."/>
            <person name="Park H.-J."/>
            <person name="Ramirez L."/>
            <person name="Alfaro M."/>
            <person name="Sun H."/>
            <person name="Tritt A."/>
            <person name="Yoshinaga Y."/>
            <person name="Zwiers L.-H."/>
            <person name="Turgeon B.G."/>
            <person name="Goodwin S.B."/>
            <person name="Spatafora J.W."/>
            <person name="Crous P.W."/>
            <person name="Grigoriev I.V."/>
        </authorList>
    </citation>
    <scope>NUCLEOTIDE SEQUENCE</scope>
    <source>
        <strain evidence="2">IPT5</strain>
    </source>
</reference>
<evidence type="ECO:0000313" key="3">
    <source>
        <dbReference type="Proteomes" id="UP000799423"/>
    </source>
</evidence>
<dbReference type="EMBL" id="MU006333">
    <property type="protein sequence ID" value="KAF2846638.1"/>
    <property type="molecule type" value="Genomic_DNA"/>
</dbReference>
<feature type="compositionally biased region" description="Low complexity" evidence="1">
    <location>
        <begin position="73"/>
        <end position="85"/>
    </location>
</feature>
<gene>
    <name evidence="2" type="ORF">T440DRAFT_224769</name>
</gene>
<keyword evidence="3" id="KW-1185">Reference proteome</keyword>
<name>A0A6A7AWX6_9PLEO</name>
<organism evidence="2 3">
    <name type="scientific">Plenodomus tracheiphilus IPT5</name>
    <dbReference type="NCBI Taxonomy" id="1408161"/>
    <lineage>
        <taxon>Eukaryota</taxon>
        <taxon>Fungi</taxon>
        <taxon>Dikarya</taxon>
        <taxon>Ascomycota</taxon>
        <taxon>Pezizomycotina</taxon>
        <taxon>Dothideomycetes</taxon>
        <taxon>Pleosporomycetidae</taxon>
        <taxon>Pleosporales</taxon>
        <taxon>Pleosporineae</taxon>
        <taxon>Leptosphaeriaceae</taxon>
        <taxon>Plenodomus</taxon>
    </lineage>
</organism>
<dbReference type="Proteomes" id="UP000799423">
    <property type="component" value="Unassembled WGS sequence"/>
</dbReference>
<accession>A0A6A7AWX6</accession>
<evidence type="ECO:0000313" key="2">
    <source>
        <dbReference type="EMBL" id="KAF2846638.1"/>
    </source>
</evidence>
<protein>
    <submittedName>
        <fullName evidence="2">Uncharacterized protein</fullName>
    </submittedName>
</protein>
<proteinExistence type="predicted"/>
<evidence type="ECO:0000256" key="1">
    <source>
        <dbReference type="SAM" id="MobiDB-lite"/>
    </source>
</evidence>
<feature type="region of interest" description="Disordered" evidence="1">
    <location>
        <begin position="65"/>
        <end position="85"/>
    </location>
</feature>
<sequence>ELAAEVLRPLGRGQRLPSSVHVRWYALPHIRCLYLVFCFLRLSSILPVPLHPRVVHSTPASSAYAQPVPPARHPTTQPTTAQPTHFGSSCLTAVIV</sequence>